<comment type="subcellular location">
    <subcellularLocation>
        <location evidence="1">Nucleus</location>
    </subcellularLocation>
</comment>
<evidence type="ECO:0000259" key="5">
    <source>
        <dbReference type="PROSITE" id="PS51518"/>
    </source>
</evidence>
<dbReference type="eggNOG" id="KOG3038">
    <property type="taxonomic scope" value="Eukaryota"/>
</dbReference>
<keyword evidence="3" id="KW-0804">Transcription</keyword>
<dbReference type="VEuPathDB" id="FungiDB:PYU1_G013575"/>
<dbReference type="CDD" id="cd20394">
    <property type="entry name" value="Tudor_SGF29_rpt2"/>
    <property type="match status" value="1"/>
</dbReference>
<keyword evidence="7" id="KW-1185">Reference proteome</keyword>
<protein>
    <recommendedName>
        <fullName evidence="5">SGF29 C-terminal domain-containing protein</fullName>
    </recommendedName>
</protein>
<feature type="domain" description="SGF29 C-terminal" evidence="5">
    <location>
        <begin position="154"/>
        <end position="290"/>
    </location>
</feature>
<reference evidence="6" key="3">
    <citation type="submission" date="2015-02" db="UniProtKB">
        <authorList>
            <consortium name="EnsemblProtists"/>
        </authorList>
    </citation>
    <scope>IDENTIFICATION</scope>
    <source>
        <strain evidence="6">DAOM BR144</strain>
    </source>
</reference>
<dbReference type="CDD" id="cd20393">
    <property type="entry name" value="Tudor_SGF29_rpt1"/>
    <property type="match status" value="1"/>
</dbReference>
<reference evidence="7" key="2">
    <citation type="submission" date="2010-04" db="EMBL/GenBank/DDBJ databases">
        <authorList>
            <person name="Buell R."/>
            <person name="Hamilton J."/>
            <person name="Hostetler J."/>
        </authorList>
    </citation>
    <scope>NUCLEOTIDE SEQUENCE [LARGE SCALE GENOMIC DNA]</scope>
    <source>
        <strain evidence="7">DAOM:BR144</strain>
    </source>
</reference>
<dbReference type="PANTHER" id="PTHR21539:SF0">
    <property type="entry name" value="SAGA-ASSOCIATED FACTOR 29"/>
    <property type="match status" value="1"/>
</dbReference>
<name>K3X8Q5_GLOUD</name>
<dbReference type="GO" id="GO:0005634">
    <property type="term" value="C:nucleus"/>
    <property type="evidence" value="ECO:0007669"/>
    <property type="project" value="UniProtKB-SubCell"/>
</dbReference>
<dbReference type="InterPro" id="IPR047288">
    <property type="entry name" value="Tudor_SGF29_rpt1"/>
</dbReference>
<reference evidence="7" key="1">
    <citation type="journal article" date="2010" name="Genome Biol.">
        <title>Genome sequence of the necrotrophic plant pathogen Pythium ultimum reveals original pathogenicity mechanisms and effector repertoire.</title>
        <authorList>
            <person name="Levesque C.A."/>
            <person name="Brouwer H."/>
            <person name="Cano L."/>
            <person name="Hamilton J.P."/>
            <person name="Holt C."/>
            <person name="Huitema E."/>
            <person name="Raffaele S."/>
            <person name="Robideau G.P."/>
            <person name="Thines M."/>
            <person name="Win J."/>
            <person name="Zerillo M.M."/>
            <person name="Beakes G.W."/>
            <person name="Boore J.L."/>
            <person name="Busam D."/>
            <person name="Dumas B."/>
            <person name="Ferriera S."/>
            <person name="Fuerstenberg S.I."/>
            <person name="Gachon C.M."/>
            <person name="Gaulin E."/>
            <person name="Govers F."/>
            <person name="Grenville-Briggs L."/>
            <person name="Horner N."/>
            <person name="Hostetler J."/>
            <person name="Jiang R.H."/>
            <person name="Johnson J."/>
            <person name="Krajaejun T."/>
            <person name="Lin H."/>
            <person name="Meijer H.J."/>
            <person name="Moore B."/>
            <person name="Morris P."/>
            <person name="Phuntmart V."/>
            <person name="Puiu D."/>
            <person name="Shetty J."/>
            <person name="Stajich J.E."/>
            <person name="Tripathy S."/>
            <person name="Wawra S."/>
            <person name="van West P."/>
            <person name="Whitty B.R."/>
            <person name="Coutinho P.M."/>
            <person name="Henrissat B."/>
            <person name="Martin F."/>
            <person name="Thomas P.D."/>
            <person name="Tyler B.M."/>
            <person name="De Vries R.P."/>
            <person name="Kamoun S."/>
            <person name="Yandell M."/>
            <person name="Tisserat N."/>
            <person name="Buell C.R."/>
        </authorList>
    </citation>
    <scope>NUCLEOTIDE SEQUENCE</scope>
    <source>
        <strain evidence="7">DAOM:BR144</strain>
    </source>
</reference>
<dbReference type="EMBL" id="GL376597">
    <property type="status" value="NOT_ANNOTATED_CDS"/>
    <property type="molecule type" value="Genomic_DNA"/>
</dbReference>
<dbReference type="InterPro" id="IPR010750">
    <property type="entry name" value="SGF29_tudor-like_dom"/>
</dbReference>
<evidence type="ECO:0000313" key="7">
    <source>
        <dbReference type="Proteomes" id="UP000019132"/>
    </source>
</evidence>
<sequence length="290" mass="32438">MSMSMLIKKHEREAKRGLPSAQDAVDAFVTTQLLDNGMDAVAKKINRLRAKLQPADGDAPELDPITKKKYAKRLQHWLLVAYRLLHNQWQQLNDAIDVVDRDLKTLTSASTSSQPDASSRDLYLTPAQLNTAAAASSSASFQFTAAAAAFALSNEPILGAGRFVAAKVARSHELWILARIVRFSEVSNTYEVEDVDAGDRHHIVPKHQVVELQGDVLPEGKWIQYAVNQRVMAMYPNTTSFYRATIRVPNPKGAPYVILKFEDDADEIGQVPDRKVPFRFVTPLKPWHKH</sequence>
<evidence type="ECO:0000256" key="1">
    <source>
        <dbReference type="ARBA" id="ARBA00004123"/>
    </source>
</evidence>
<dbReference type="Pfam" id="PF07039">
    <property type="entry name" value="SGF29_Tudor"/>
    <property type="match status" value="1"/>
</dbReference>
<evidence type="ECO:0000313" key="6">
    <source>
        <dbReference type="EnsemblProtists" id="PYU1_T013604"/>
    </source>
</evidence>
<dbReference type="OMA" id="CPERKVP"/>
<dbReference type="AlphaFoldDB" id="K3X8Q5"/>
<keyword evidence="4" id="KW-0539">Nucleus</keyword>
<dbReference type="STRING" id="431595.K3X8Q5"/>
<dbReference type="GO" id="GO:0000124">
    <property type="term" value="C:SAGA complex"/>
    <property type="evidence" value="ECO:0007669"/>
    <property type="project" value="InterPro"/>
</dbReference>
<dbReference type="InParanoid" id="K3X8Q5"/>
<dbReference type="InterPro" id="IPR047287">
    <property type="entry name" value="Tudor_SGF29_rpt2"/>
</dbReference>
<dbReference type="PROSITE" id="PS51518">
    <property type="entry name" value="SGF29_C"/>
    <property type="match status" value="1"/>
</dbReference>
<dbReference type="Gene3D" id="2.30.30.140">
    <property type="match status" value="2"/>
</dbReference>
<accession>K3X8Q5</accession>
<dbReference type="PANTHER" id="PTHR21539">
    <property type="entry name" value="SAGA-ASSOCIATED FACTOR 29"/>
    <property type="match status" value="1"/>
</dbReference>
<evidence type="ECO:0000256" key="2">
    <source>
        <dbReference type="ARBA" id="ARBA00023015"/>
    </source>
</evidence>
<evidence type="ECO:0000256" key="4">
    <source>
        <dbReference type="ARBA" id="ARBA00023242"/>
    </source>
</evidence>
<organism evidence="6 7">
    <name type="scientific">Globisporangium ultimum (strain ATCC 200006 / CBS 805.95 / DAOM BR144)</name>
    <name type="common">Pythium ultimum</name>
    <dbReference type="NCBI Taxonomy" id="431595"/>
    <lineage>
        <taxon>Eukaryota</taxon>
        <taxon>Sar</taxon>
        <taxon>Stramenopiles</taxon>
        <taxon>Oomycota</taxon>
        <taxon>Peronosporomycetes</taxon>
        <taxon>Pythiales</taxon>
        <taxon>Pythiaceae</taxon>
        <taxon>Globisporangium</taxon>
    </lineage>
</organism>
<proteinExistence type="predicted"/>
<keyword evidence="2" id="KW-0805">Transcription regulation</keyword>
<dbReference type="EnsemblProtists" id="PYU1_T013604">
    <property type="protein sequence ID" value="PYU1_T013604"/>
    <property type="gene ID" value="PYU1_G013575"/>
</dbReference>
<dbReference type="HOGENOM" id="CLU_928900_0_0_1"/>
<dbReference type="Proteomes" id="UP000019132">
    <property type="component" value="Unassembled WGS sequence"/>
</dbReference>
<dbReference type="InterPro" id="IPR037802">
    <property type="entry name" value="SGF29"/>
</dbReference>
<evidence type="ECO:0000256" key="3">
    <source>
        <dbReference type="ARBA" id="ARBA00023163"/>
    </source>
</evidence>